<evidence type="ECO:0000313" key="2">
    <source>
        <dbReference type="EMBL" id="JAE32746.1"/>
    </source>
</evidence>
<proteinExistence type="predicted"/>
<dbReference type="EMBL" id="GBRH01165150">
    <property type="protein sequence ID" value="JAE32746.1"/>
    <property type="molecule type" value="Transcribed_RNA"/>
</dbReference>
<organism evidence="2">
    <name type="scientific">Arundo donax</name>
    <name type="common">Giant reed</name>
    <name type="synonym">Donax arundinaceus</name>
    <dbReference type="NCBI Taxonomy" id="35708"/>
    <lineage>
        <taxon>Eukaryota</taxon>
        <taxon>Viridiplantae</taxon>
        <taxon>Streptophyta</taxon>
        <taxon>Embryophyta</taxon>
        <taxon>Tracheophyta</taxon>
        <taxon>Spermatophyta</taxon>
        <taxon>Magnoliopsida</taxon>
        <taxon>Liliopsida</taxon>
        <taxon>Poales</taxon>
        <taxon>Poaceae</taxon>
        <taxon>PACMAD clade</taxon>
        <taxon>Arundinoideae</taxon>
        <taxon>Arundineae</taxon>
        <taxon>Arundo</taxon>
    </lineage>
</organism>
<reference evidence="2" key="1">
    <citation type="submission" date="2014-09" db="EMBL/GenBank/DDBJ databases">
        <authorList>
            <person name="Magalhaes I.L.F."/>
            <person name="Oliveira U."/>
            <person name="Santos F.R."/>
            <person name="Vidigal T.H.D.A."/>
            <person name="Brescovit A.D."/>
            <person name="Santos A.J."/>
        </authorList>
    </citation>
    <scope>NUCLEOTIDE SEQUENCE</scope>
    <source>
        <tissue evidence="2">Shoot tissue taken approximately 20 cm above the soil surface</tissue>
    </source>
</reference>
<protein>
    <submittedName>
        <fullName evidence="2">Uncharacterized protein</fullName>
    </submittedName>
</protein>
<dbReference type="AlphaFoldDB" id="A0A0A9HD16"/>
<feature type="compositionally biased region" description="Polar residues" evidence="1">
    <location>
        <begin position="7"/>
        <end position="18"/>
    </location>
</feature>
<reference evidence="2" key="2">
    <citation type="journal article" date="2015" name="Data Brief">
        <title>Shoot transcriptome of the giant reed, Arundo donax.</title>
        <authorList>
            <person name="Barrero R.A."/>
            <person name="Guerrero F.D."/>
            <person name="Moolhuijzen P."/>
            <person name="Goolsby J.A."/>
            <person name="Tidwell J."/>
            <person name="Bellgard S.E."/>
            <person name="Bellgard M.I."/>
        </authorList>
    </citation>
    <scope>NUCLEOTIDE SEQUENCE</scope>
    <source>
        <tissue evidence="2">Shoot tissue taken approximately 20 cm above the soil surface</tissue>
    </source>
</reference>
<evidence type="ECO:0000256" key="1">
    <source>
        <dbReference type="SAM" id="MobiDB-lite"/>
    </source>
</evidence>
<sequence length="106" mass="11294">MERKRQSAQLSCANNAPKTSKGMEEANATSPGKTRTETRHWNGRGLTSRTEGGTKRGANGKAAAFIPPAHTPLFSLTHDGVYGLSRQRVGLQFPSMPACACPTHAS</sequence>
<name>A0A0A9HD16_ARUDO</name>
<feature type="region of interest" description="Disordered" evidence="1">
    <location>
        <begin position="1"/>
        <end position="59"/>
    </location>
</feature>
<accession>A0A0A9HD16</accession>